<proteinExistence type="predicted"/>
<dbReference type="Proteomes" id="UP001062846">
    <property type="component" value="Chromosome 1"/>
</dbReference>
<gene>
    <name evidence="1" type="ORF">RHMOL_Rhmol01G0142700</name>
</gene>
<protein>
    <submittedName>
        <fullName evidence="1">Uncharacterized protein</fullName>
    </submittedName>
</protein>
<sequence length="109" mass="11388">MLLVHASITATIGGESVVGTHGARTTCSTTFDGVRAIQTGCARSDRDGATRTGGTSDGAKAVEPGTMLRQGKKIYLKSQQTQQAWKIVRIGDGVFSSKATKGWTKGSTQ</sequence>
<dbReference type="EMBL" id="CM046388">
    <property type="protein sequence ID" value="KAI8571747.1"/>
    <property type="molecule type" value="Genomic_DNA"/>
</dbReference>
<accession>A0ACC0Q143</accession>
<comment type="caution">
    <text evidence="1">The sequence shown here is derived from an EMBL/GenBank/DDBJ whole genome shotgun (WGS) entry which is preliminary data.</text>
</comment>
<organism evidence="1 2">
    <name type="scientific">Rhododendron molle</name>
    <name type="common">Chinese azalea</name>
    <name type="synonym">Azalea mollis</name>
    <dbReference type="NCBI Taxonomy" id="49168"/>
    <lineage>
        <taxon>Eukaryota</taxon>
        <taxon>Viridiplantae</taxon>
        <taxon>Streptophyta</taxon>
        <taxon>Embryophyta</taxon>
        <taxon>Tracheophyta</taxon>
        <taxon>Spermatophyta</taxon>
        <taxon>Magnoliopsida</taxon>
        <taxon>eudicotyledons</taxon>
        <taxon>Gunneridae</taxon>
        <taxon>Pentapetalae</taxon>
        <taxon>asterids</taxon>
        <taxon>Ericales</taxon>
        <taxon>Ericaceae</taxon>
        <taxon>Ericoideae</taxon>
        <taxon>Rhodoreae</taxon>
        <taxon>Rhododendron</taxon>
    </lineage>
</organism>
<reference evidence="1" key="1">
    <citation type="submission" date="2022-02" db="EMBL/GenBank/DDBJ databases">
        <title>Plant Genome Project.</title>
        <authorList>
            <person name="Zhang R.-G."/>
        </authorList>
    </citation>
    <scope>NUCLEOTIDE SEQUENCE</scope>
    <source>
        <strain evidence="1">AT1</strain>
    </source>
</reference>
<evidence type="ECO:0000313" key="2">
    <source>
        <dbReference type="Proteomes" id="UP001062846"/>
    </source>
</evidence>
<evidence type="ECO:0000313" key="1">
    <source>
        <dbReference type="EMBL" id="KAI8571747.1"/>
    </source>
</evidence>
<keyword evidence="2" id="KW-1185">Reference proteome</keyword>
<name>A0ACC0Q143_RHOML</name>